<feature type="transmembrane region" description="Helical" evidence="2">
    <location>
        <begin position="28"/>
        <end position="47"/>
    </location>
</feature>
<dbReference type="AlphaFoldDB" id="A0A839E8T6"/>
<reference evidence="3 4" key="1">
    <citation type="submission" date="2020-07" db="EMBL/GenBank/DDBJ databases">
        <title>Sequencing the genomes of 1000 actinobacteria strains.</title>
        <authorList>
            <person name="Klenk H.-P."/>
        </authorList>
    </citation>
    <scope>NUCLEOTIDE SEQUENCE [LARGE SCALE GENOMIC DNA]</scope>
    <source>
        <strain evidence="3 4">DSM 19663</strain>
    </source>
</reference>
<evidence type="ECO:0000313" key="3">
    <source>
        <dbReference type="EMBL" id="MBA8847897.1"/>
    </source>
</evidence>
<dbReference type="InterPro" id="IPR007060">
    <property type="entry name" value="FtsL/DivIC"/>
</dbReference>
<accession>A0A839E8T6</accession>
<dbReference type="Proteomes" id="UP000585905">
    <property type="component" value="Unassembled WGS sequence"/>
</dbReference>
<protein>
    <submittedName>
        <fullName evidence="3">Cell division protein FtsB</fullName>
    </submittedName>
</protein>
<dbReference type="RefSeq" id="WP_182490719.1">
    <property type="nucleotide sequence ID" value="NZ_BAAAOV010000001.1"/>
</dbReference>
<organism evidence="3 4">
    <name type="scientific">Microcella alkalica</name>
    <dbReference type="NCBI Taxonomy" id="355930"/>
    <lineage>
        <taxon>Bacteria</taxon>
        <taxon>Bacillati</taxon>
        <taxon>Actinomycetota</taxon>
        <taxon>Actinomycetes</taxon>
        <taxon>Micrococcales</taxon>
        <taxon>Microbacteriaceae</taxon>
        <taxon>Microcella</taxon>
    </lineage>
</organism>
<sequence length="171" mass="18458">MAGRSRHLPVELPASAPASTPWFRDLQVSGFTVTVLLLIVGALVVLAPSLRILVEQQQEIAELEARVAEQERAVEGLSSEIDRWSDPAYIESQARDRLLYVKPGDISFLVIDDGATIEVDAEQPVSDEIQRTRIDWSRAVLASALTAALTDLPAVELVGPEAPAPATEPAP</sequence>
<keyword evidence="3" id="KW-0132">Cell division</keyword>
<evidence type="ECO:0000313" key="4">
    <source>
        <dbReference type="Proteomes" id="UP000585905"/>
    </source>
</evidence>
<name>A0A839E8T6_9MICO</name>
<dbReference type="EMBL" id="JACGWX010000003">
    <property type="protein sequence ID" value="MBA8847897.1"/>
    <property type="molecule type" value="Genomic_DNA"/>
</dbReference>
<comment type="caution">
    <text evidence="3">The sequence shown here is derived from an EMBL/GenBank/DDBJ whole genome shotgun (WGS) entry which is preliminary data.</text>
</comment>
<keyword evidence="3" id="KW-0131">Cell cycle</keyword>
<evidence type="ECO:0000256" key="2">
    <source>
        <dbReference type="SAM" id="Phobius"/>
    </source>
</evidence>
<feature type="coiled-coil region" evidence="1">
    <location>
        <begin position="53"/>
        <end position="80"/>
    </location>
</feature>
<gene>
    <name evidence="3" type="ORF">FHX53_001489</name>
</gene>
<keyword evidence="1" id="KW-0175">Coiled coil</keyword>
<proteinExistence type="predicted"/>
<keyword evidence="2" id="KW-0472">Membrane</keyword>
<keyword evidence="2" id="KW-1133">Transmembrane helix</keyword>
<keyword evidence="2" id="KW-0812">Transmembrane</keyword>
<dbReference type="Pfam" id="PF04977">
    <property type="entry name" value="DivIC"/>
    <property type="match status" value="1"/>
</dbReference>
<keyword evidence="4" id="KW-1185">Reference proteome</keyword>
<evidence type="ECO:0000256" key="1">
    <source>
        <dbReference type="SAM" id="Coils"/>
    </source>
</evidence>
<dbReference type="GO" id="GO:0051301">
    <property type="term" value="P:cell division"/>
    <property type="evidence" value="ECO:0007669"/>
    <property type="project" value="UniProtKB-KW"/>
</dbReference>